<dbReference type="Gene3D" id="3.30.70.270">
    <property type="match status" value="1"/>
</dbReference>
<evidence type="ECO:0000313" key="4">
    <source>
        <dbReference type="EMBL" id="OAQ20963.1"/>
    </source>
</evidence>
<dbReference type="InterPro" id="IPR050469">
    <property type="entry name" value="Diguanylate_Cyclase"/>
</dbReference>
<keyword evidence="5" id="KW-1185">Reference proteome</keyword>
<dbReference type="Pfam" id="PF00990">
    <property type="entry name" value="GGDEF"/>
    <property type="match status" value="1"/>
</dbReference>
<dbReference type="NCBIfam" id="TIGR00254">
    <property type="entry name" value="GGDEF"/>
    <property type="match status" value="1"/>
</dbReference>
<name>A0A179D4R6_9BACT</name>
<dbReference type="EC" id="2.7.7.65" evidence="1"/>
<dbReference type="STRING" id="999894.TDIS_0889"/>
<proteinExistence type="predicted"/>
<dbReference type="PANTHER" id="PTHR45138:SF9">
    <property type="entry name" value="DIGUANYLATE CYCLASE DGCM-RELATED"/>
    <property type="match status" value="1"/>
</dbReference>
<evidence type="ECO:0000256" key="1">
    <source>
        <dbReference type="ARBA" id="ARBA00012528"/>
    </source>
</evidence>
<protein>
    <recommendedName>
        <fullName evidence="1">diguanylate cyclase</fullName>
        <ecNumber evidence="1">2.7.7.65</ecNumber>
    </recommendedName>
</protein>
<accession>A0A179D4R6</accession>
<dbReference type="CDD" id="cd01949">
    <property type="entry name" value="GGDEF"/>
    <property type="match status" value="1"/>
</dbReference>
<dbReference type="SMART" id="SM00267">
    <property type="entry name" value="GGDEF"/>
    <property type="match status" value="1"/>
</dbReference>
<organism evidence="4 5">
    <name type="scientific">Thermosulfurimonas dismutans</name>
    <dbReference type="NCBI Taxonomy" id="999894"/>
    <lineage>
        <taxon>Bacteria</taxon>
        <taxon>Pseudomonadati</taxon>
        <taxon>Thermodesulfobacteriota</taxon>
        <taxon>Thermodesulfobacteria</taxon>
        <taxon>Thermodesulfobacteriales</taxon>
        <taxon>Thermodesulfobacteriaceae</taxon>
        <taxon>Thermosulfurimonas</taxon>
    </lineage>
</organism>
<sequence length="286" mass="33151">MDAISEFLEKEAERLRTCWTAFLSPFKDLKLPLPPIYAEEFSRAEKLSPEEKKHVLASLLEETRKILSWLLAQKEIREAIAVKGRLTDLEEILTRIKELEEQVYYLREELLRDELTKLWNRRALNIFFPEVLGKIAHGKELYIMVFLDLCDLKRINDFYGHNIGDRIIIQAAKRLRVFTKRVDVPARIGGDEFILLLAAHSLERAEPFLKELVSEPIRLPYKEAVIEAFLACGATDILGEDTLESCLHRADLAMYRHKIQLKDWLKKGKKGAFPSPILLRALSKNL</sequence>
<reference evidence="4 5" key="1">
    <citation type="submission" date="2016-04" db="EMBL/GenBank/DDBJ databases">
        <title>Genome analysis of Thermosulfurimonas dismutans, the first thermophilic sulfur-disproportionating bacterium of the phylum Thermodesulfobacteria.</title>
        <authorList>
            <person name="Mardanov A.V."/>
            <person name="Beletsky A.V."/>
            <person name="Kadnikov V.V."/>
            <person name="Slobodkin A.I."/>
            <person name="Ravin N.V."/>
        </authorList>
    </citation>
    <scope>NUCLEOTIDE SEQUENCE [LARGE SCALE GENOMIC DNA]</scope>
    <source>
        <strain evidence="4 5">S95</strain>
    </source>
</reference>
<dbReference type="EMBL" id="LWLG01000004">
    <property type="protein sequence ID" value="OAQ20963.1"/>
    <property type="molecule type" value="Genomic_DNA"/>
</dbReference>
<dbReference type="RefSeq" id="WP_068669724.1">
    <property type="nucleotide sequence ID" value="NZ_LWLG01000004.1"/>
</dbReference>
<evidence type="ECO:0000313" key="5">
    <source>
        <dbReference type="Proteomes" id="UP000078390"/>
    </source>
</evidence>
<gene>
    <name evidence="4" type="ORF">TDIS_0889</name>
</gene>
<dbReference type="AlphaFoldDB" id="A0A179D4R6"/>
<comment type="catalytic activity">
    <reaction evidence="2">
        <text>2 GTP = 3',3'-c-di-GMP + 2 diphosphate</text>
        <dbReference type="Rhea" id="RHEA:24898"/>
        <dbReference type="ChEBI" id="CHEBI:33019"/>
        <dbReference type="ChEBI" id="CHEBI:37565"/>
        <dbReference type="ChEBI" id="CHEBI:58805"/>
        <dbReference type="EC" id="2.7.7.65"/>
    </reaction>
</comment>
<dbReference type="PANTHER" id="PTHR45138">
    <property type="entry name" value="REGULATORY COMPONENTS OF SENSORY TRANSDUCTION SYSTEM"/>
    <property type="match status" value="1"/>
</dbReference>
<dbReference type="PROSITE" id="PS50887">
    <property type="entry name" value="GGDEF"/>
    <property type="match status" value="1"/>
</dbReference>
<dbReference type="InterPro" id="IPR000160">
    <property type="entry name" value="GGDEF_dom"/>
</dbReference>
<feature type="domain" description="GGDEF" evidence="3">
    <location>
        <begin position="140"/>
        <end position="270"/>
    </location>
</feature>
<evidence type="ECO:0000259" key="3">
    <source>
        <dbReference type="PROSITE" id="PS50887"/>
    </source>
</evidence>
<dbReference type="GO" id="GO:0052621">
    <property type="term" value="F:diguanylate cyclase activity"/>
    <property type="evidence" value="ECO:0007669"/>
    <property type="project" value="UniProtKB-EC"/>
</dbReference>
<dbReference type="Proteomes" id="UP000078390">
    <property type="component" value="Unassembled WGS sequence"/>
</dbReference>
<dbReference type="SUPFAM" id="SSF55073">
    <property type="entry name" value="Nucleotide cyclase"/>
    <property type="match status" value="1"/>
</dbReference>
<comment type="caution">
    <text evidence="4">The sequence shown here is derived from an EMBL/GenBank/DDBJ whole genome shotgun (WGS) entry which is preliminary data.</text>
</comment>
<evidence type="ECO:0000256" key="2">
    <source>
        <dbReference type="ARBA" id="ARBA00034247"/>
    </source>
</evidence>
<dbReference type="OrthoDB" id="9804955at2"/>
<dbReference type="InterPro" id="IPR029787">
    <property type="entry name" value="Nucleotide_cyclase"/>
</dbReference>
<dbReference type="InterPro" id="IPR043128">
    <property type="entry name" value="Rev_trsase/Diguanyl_cyclase"/>
</dbReference>